<comment type="caution">
    <text evidence="4">The sequence shown here is derived from an EMBL/GenBank/DDBJ whole genome shotgun (WGS) entry which is preliminary data.</text>
</comment>
<evidence type="ECO:0000256" key="1">
    <source>
        <dbReference type="ARBA" id="ARBA00022737"/>
    </source>
</evidence>
<keyword evidence="2 3" id="KW-0040">ANK repeat</keyword>
<dbReference type="SUPFAM" id="SSF48403">
    <property type="entry name" value="Ankyrin repeat"/>
    <property type="match status" value="1"/>
</dbReference>
<dbReference type="SMART" id="SM00248">
    <property type="entry name" value="ANK"/>
    <property type="match status" value="7"/>
</dbReference>
<dbReference type="EMBL" id="JAZGQO010000021">
    <property type="protein sequence ID" value="KAK6165679.1"/>
    <property type="molecule type" value="Genomic_DNA"/>
</dbReference>
<dbReference type="PANTHER" id="PTHR24173">
    <property type="entry name" value="ANKYRIN REPEAT CONTAINING"/>
    <property type="match status" value="1"/>
</dbReference>
<accession>A0AAN8IXS2</accession>
<evidence type="ECO:0000313" key="4">
    <source>
        <dbReference type="EMBL" id="KAK6165679.1"/>
    </source>
</evidence>
<dbReference type="Gene3D" id="1.25.40.20">
    <property type="entry name" value="Ankyrin repeat-containing domain"/>
    <property type="match status" value="2"/>
</dbReference>
<sequence length="577" mass="64159">MDAGAYRIDKGLGIISPLELVITSLANTVALVEILLVAGAEFNASEDFVAINVRDIDLMKLLLEMGGNVNQRDEDGDTGLILLIDGIDVTMDDTKYIFDALKHDDEAIRLEAVKTCINENSDWKISYDSDGISPLLSAAMSGFHECVSVMIEAGADVNHRDSSELTALLCCFENEKNKNSDKRLKCVRLLLDGGANIYQPDSFGVNPLMAACYICDPLCLKEILKRGYGRKVNQNITENPKSEDETASGVFEDLSKSIEATFDSYKNDEDGPSSELSEQLDRTDINISDNLECRNALHHCLNTDNTSTDQDACLQLLMDAGADTTIKEGPYRPLELAITSLPNSISLVKILLAAGAPFDAPKDFRVALMALNVELVELFLEMGVDVNYDDDDGYTALMHLINDIPRGLHRNIDRDERAKKCLKMLISARSDINLPNMRGLQPIHFAIVRWPFFKFPAEYLISENCDFSQLSYAHVSKVFYSVFDSYCKEEYLLDMIKFLYDCGLSYSLCRSFCAASSTVMDGIDTLTCSPRRLGSLSVIVMRQQLGAHIKLKCEELEIPNIVKNLILLKNVLSPECF</sequence>
<dbReference type="AlphaFoldDB" id="A0AAN8IXS2"/>
<feature type="repeat" description="ANK" evidence="3">
    <location>
        <begin position="130"/>
        <end position="162"/>
    </location>
</feature>
<proteinExistence type="predicted"/>
<evidence type="ECO:0000256" key="3">
    <source>
        <dbReference type="PROSITE-ProRule" id="PRU00023"/>
    </source>
</evidence>
<dbReference type="Pfam" id="PF12796">
    <property type="entry name" value="Ank_2"/>
    <property type="match status" value="1"/>
</dbReference>
<dbReference type="Proteomes" id="UP001347796">
    <property type="component" value="Unassembled WGS sequence"/>
</dbReference>
<evidence type="ECO:0000313" key="5">
    <source>
        <dbReference type="Proteomes" id="UP001347796"/>
    </source>
</evidence>
<gene>
    <name evidence="4" type="ORF">SNE40_022561</name>
</gene>
<dbReference type="PANTHER" id="PTHR24173:SF74">
    <property type="entry name" value="ANKYRIN REPEAT DOMAIN-CONTAINING PROTEIN 16"/>
    <property type="match status" value="1"/>
</dbReference>
<protein>
    <submittedName>
        <fullName evidence="4">Uncharacterized protein</fullName>
    </submittedName>
</protein>
<dbReference type="InterPro" id="IPR036770">
    <property type="entry name" value="Ankyrin_rpt-contain_sf"/>
</dbReference>
<evidence type="ECO:0000256" key="2">
    <source>
        <dbReference type="ARBA" id="ARBA00023043"/>
    </source>
</evidence>
<dbReference type="InterPro" id="IPR002110">
    <property type="entry name" value="Ankyrin_rpt"/>
</dbReference>
<keyword evidence="1" id="KW-0677">Repeat</keyword>
<name>A0AAN8IXS2_PATCE</name>
<keyword evidence="5" id="KW-1185">Reference proteome</keyword>
<organism evidence="4 5">
    <name type="scientific">Patella caerulea</name>
    <name type="common">Rayed Mediterranean limpet</name>
    <dbReference type="NCBI Taxonomy" id="87958"/>
    <lineage>
        <taxon>Eukaryota</taxon>
        <taxon>Metazoa</taxon>
        <taxon>Spiralia</taxon>
        <taxon>Lophotrochozoa</taxon>
        <taxon>Mollusca</taxon>
        <taxon>Gastropoda</taxon>
        <taxon>Patellogastropoda</taxon>
        <taxon>Patelloidea</taxon>
        <taxon>Patellidae</taxon>
        <taxon>Patella</taxon>
    </lineage>
</organism>
<reference evidence="4 5" key="1">
    <citation type="submission" date="2024-01" db="EMBL/GenBank/DDBJ databases">
        <title>The genome of the rayed Mediterranean limpet Patella caerulea (Linnaeus, 1758).</title>
        <authorList>
            <person name="Anh-Thu Weber A."/>
            <person name="Halstead-Nussloch G."/>
        </authorList>
    </citation>
    <scope>NUCLEOTIDE SEQUENCE [LARGE SCALE GENOMIC DNA]</scope>
    <source>
        <strain evidence="4">AATW-2023a</strain>
        <tissue evidence="4">Whole specimen</tissue>
    </source>
</reference>
<dbReference type="PROSITE" id="PS50088">
    <property type="entry name" value="ANK_REPEAT"/>
    <property type="match status" value="1"/>
</dbReference>
<dbReference type="PROSITE" id="PS50297">
    <property type="entry name" value="ANK_REP_REGION"/>
    <property type="match status" value="1"/>
</dbReference>